<dbReference type="OrthoDB" id="1926212at2759"/>
<sequence length="389" mass="44612">MSSGMTCVISWQLYRVIANSEKAFDCLQQVLQIDKMFDEANHIRGCLLLETGEHREAIKDFSNGLSIKNSNIEYLFFRASCYHAIGEYAAAVKDYDAARHIETDSMEKFKYQWLAYYQKEIALYTASKFNTEFSQFNIDGDFDTLFKENWCIVIPTDTESERLMVFRQPPLSLKGGKLKEKDMSNKKNKAALLLAADSIGKKIQYDCPGFLSNRRKYRMAGLAAIEIAQKVSKTWSSLHGRKKRISLVTRNRGGAGTSSSSQTSMMSWQELYSLAVRWRQISEPSVQVVWLSKLREEFNSGFSCLMPLVFEQNKSVCYFPNYEIGEVKKNVISSSGLVLLYYFAFDFCGTILTCHFQIEHTKTFDEPYELVGEDFFVTTWCNSTSVEGR</sequence>
<dbReference type="GO" id="GO:0045892">
    <property type="term" value="P:negative regulation of DNA-templated transcription"/>
    <property type="evidence" value="ECO:0007669"/>
    <property type="project" value="InterPro"/>
</dbReference>
<gene>
    <name evidence="1" type="ORF">HRI_001511500</name>
</gene>
<protein>
    <submittedName>
        <fullName evidence="1">SUPPRESSOR OF RPS4-RLD 1, SUPPRESSOR OF RPS4-RLD 3</fullName>
    </submittedName>
</protein>
<dbReference type="EMBL" id="BSYR01000016">
    <property type="protein sequence ID" value="GMI78422.1"/>
    <property type="molecule type" value="Genomic_DNA"/>
</dbReference>
<dbReference type="Proteomes" id="UP001165190">
    <property type="component" value="Unassembled WGS sequence"/>
</dbReference>
<dbReference type="AlphaFoldDB" id="A0A9W7LUT6"/>
<dbReference type="SMART" id="SM00028">
    <property type="entry name" value="TPR"/>
    <property type="match status" value="2"/>
</dbReference>
<name>A0A9W7LUT6_HIBTR</name>
<dbReference type="InterPro" id="IPR044650">
    <property type="entry name" value="SRFR1-like"/>
</dbReference>
<dbReference type="PANTHER" id="PTHR44749:SF1">
    <property type="entry name" value="TETRATRICOPEPTIDE-LIKE HELICAL DOMAIN-CONTAINING PROTEIN"/>
    <property type="match status" value="1"/>
</dbReference>
<evidence type="ECO:0000313" key="1">
    <source>
        <dbReference type="EMBL" id="GMI78422.1"/>
    </source>
</evidence>
<proteinExistence type="predicted"/>
<dbReference type="PANTHER" id="PTHR44749">
    <property type="entry name" value="SUPPRESSOR OF RPS4-RLD 1"/>
    <property type="match status" value="1"/>
</dbReference>
<dbReference type="InterPro" id="IPR019734">
    <property type="entry name" value="TPR_rpt"/>
</dbReference>
<dbReference type="InterPro" id="IPR011990">
    <property type="entry name" value="TPR-like_helical_dom_sf"/>
</dbReference>
<organism evidence="1 2">
    <name type="scientific">Hibiscus trionum</name>
    <name type="common">Flower of an hour</name>
    <dbReference type="NCBI Taxonomy" id="183268"/>
    <lineage>
        <taxon>Eukaryota</taxon>
        <taxon>Viridiplantae</taxon>
        <taxon>Streptophyta</taxon>
        <taxon>Embryophyta</taxon>
        <taxon>Tracheophyta</taxon>
        <taxon>Spermatophyta</taxon>
        <taxon>Magnoliopsida</taxon>
        <taxon>eudicotyledons</taxon>
        <taxon>Gunneridae</taxon>
        <taxon>Pentapetalae</taxon>
        <taxon>rosids</taxon>
        <taxon>malvids</taxon>
        <taxon>Malvales</taxon>
        <taxon>Malvaceae</taxon>
        <taxon>Malvoideae</taxon>
        <taxon>Hibiscus</taxon>
    </lineage>
</organism>
<accession>A0A9W7LUT6</accession>
<dbReference type="SUPFAM" id="SSF48452">
    <property type="entry name" value="TPR-like"/>
    <property type="match status" value="1"/>
</dbReference>
<dbReference type="Gene3D" id="1.25.40.10">
    <property type="entry name" value="Tetratricopeptide repeat domain"/>
    <property type="match status" value="1"/>
</dbReference>
<reference evidence="1" key="1">
    <citation type="submission" date="2023-05" db="EMBL/GenBank/DDBJ databases">
        <title>Genome and transcriptome analyses reveal genes involved in the formation of fine ridges on petal epidermal cells in Hibiscus trionum.</title>
        <authorList>
            <person name="Koshimizu S."/>
            <person name="Masuda S."/>
            <person name="Ishii T."/>
            <person name="Shirasu K."/>
            <person name="Hoshino A."/>
            <person name="Arita M."/>
        </authorList>
    </citation>
    <scope>NUCLEOTIDE SEQUENCE</scope>
    <source>
        <strain evidence="1">Hamamatsu line</strain>
    </source>
</reference>
<evidence type="ECO:0000313" key="2">
    <source>
        <dbReference type="Proteomes" id="UP001165190"/>
    </source>
</evidence>
<keyword evidence="2" id="KW-1185">Reference proteome</keyword>
<comment type="caution">
    <text evidence="1">The sequence shown here is derived from an EMBL/GenBank/DDBJ whole genome shotgun (WGS) entry which is preliminary data.</text>
</comment>